<evidence type="ECO:0000313" key="1">
    <source>
        <dbReference type="EMBL" id="MUK90339.1"/>
    </source>
</evidence>
<accession>A0A6N8FQK0</accession>
<dbReference type="AlphaFoldDB" id="A0A6N8FQK0"/>
<proteinExistence type="predicted"/>
<dbReference type="EMBL" id="WOCA01000020">
    <property type="protein sequence ID" value="MUK90339.1"/>
    <property type="molecule type" value="Genomic_DNA"/>
</dbReference>
<reference evidence="1 2" key="1">
    <citation type="submission" date="2019-11" db="EMBL/GenBank/DDBJ databases">
        <authorList>
            <person name="Li X."/>
        </authorList>
    </citation>
    <scope>NUCLEOTIDE SEQUENCE [LARGE SCALE GENOMIC DNA]</scope>
    <source>
        <strain evidence="1 2">L9</strain>
    </source>
</reference>
<organism evidence="1 2">
    <name type="scientific">Ornithinibacillus caprae</name>
    <dbReference type="NCBI Taxonomy" id="2678566"/>
    <lineage>
        <taxon>Bacteria</taxon>
        <taxon>Bacillati</taxon>
        <taxon>Bacillota</taxon>
        <taxon>Bacilli</taxon>
        <taxon>Bacillales</taxon>
        <taxon>Bacillaceae</taxon>
        <taxon>Ornithinibacillus</taxon>
    </lineage>
</organism>
<name>A0A6N8FQK0_9BACI</name>
<sequence length="112" mass="13067">MKCLCDCGETYDIKIEGDVGADPFWCNKCSCNFNIDDFPISQKLSEELLAWSIKYGEWIDWEYDRLVANAIQLEDDFNRLGAMLTEKVKQEIGTRYLIQYFPSTSARLYLNK</sequence>
<comment type="caution">
    <text evidence="1">The sequence shown here is derived from an EMBL/GenBank/DDBJ whole genome shotgun (WGS) entry which is preliminary data.</text>
</comment>
<evidence type="ECO:0000313" key="2">
    <source>
        <dbReference type="Proteomes" id="UP000469125"/>
    </source>
</evidence>
<gene>
    <name evidence="1" type="ORF">GMD78_18355</name>
</gene>
<protein>
    <submittedName>
        <fullName evidence="1">Uncharacterized protein</fullName>
    </submittedName>
</protein>
<dbReference type="Proteomes" id="UP000469125">
    <property type="component" value="Unassembled WGS sequence"/>
</dbReference>
<keyword evidence="2" id="KW-1185">Reference proteome</keyword>
<dbReference type="RefSeq" id="WP_155671039.1">
    <property type="nucleotide sequence ID" value="NZ_WOCA01000020.1"/>
</dbReference>